<dbReference type="GO" id="GO:0000160">
    <property type="term" value="P:phosphorelay signal transduction system"/>
    <property type="evidence" value="ECO:0007669"/>
    <property type="project" value="InterPro"/>
</dbReference>
<evidence type="ECO:0000313" key="4">
    <source>
        <dbReference type="EMBL" id="OHA62111.1"/>
    </source>
</evidence>
<evidence type="ECO:0000256" key="2">
    <source>
        <dbReference type="PROSITE-ProRule" id="PRU00169"/>
    </source>
</evidence>
<sequence>MRTILLVEDDPFLVDIYTTKFKEAGFPIEVAIDGSQALKKIEEKKPDLILLDIVLPRLDGWEILKGLRDDKKLSDLKVVILSNLGQKSEIDKAFALGATQYLIKAHYTPSEVVKEVKKIFKE</sequence>
<dbReference type="SUPFAM" id="SSF52172">
    <property type="entry name" value="CheY-like"/>
    <property type="match status" value="1"/>
</dbReference>
<dbReference type="STRING" id="1802443.A2117_00615"/>
<feature type="modified residue" description="4-aspartylphosphate" evidence="2">
    <location>
        <position position="52"/>
    </location>
</feature>
<dbReference type="EMBL" id="MHTO01000020">
    <property type="protein sequence ID" value="OHA62111.1"/>
    <property type="molecule type" value="Genomic_DNA"/>
</dbReference>
<dbReference type="PANTHER" id="PTHR44591">
    <property type="entry name" value="STRESS RESPONSE REGULATOR PROTEIN 1"/>
    <property type="match status" value="1"/>
</dbReference>
<evidence type="ECO:0000313" key="5">
    <source>
        <dbReference type="Proteomes" id="UP000179245"/>
    </source>
</evidence>
<evidence type="ECO:0000256" key="1">
    <source>
        <dbReference type="ARBA" id="ARBA00022553"/>
    </source>
</evidence>
<name>A0A1G2QQE2_9BACT</name>
<protein>
    <recommendedName>
        <fullName evidence="3">Response regulatory domain-containing protein</fullName>
    </recommendedName>
</protein>
<keyword evidence="1 2" id="KW-0597">Phosphoprotein</keyword>
<dbReference type="InterPro" id="IPR011006">
    <property type="entry name" value="CheY-like_superfamily"/>
</dbReference>
<dbReference type="Pfam" id="PF00072">
    <property type="entry name" value="Response_reg"/>
    <property type="match status" value="1"/>
</dbReference>
<dbReference type="Gene3D" id="3.40.50.2300">
    <property type="match status" value="1"/>
</dbReference>
<accession>A0A1G2QQE2</accession>
<dbReference type="PROSITE" id="PS50110">
    <property type="entry name" value="RESPONSE_REGULATORY"/>
    <property type="match status" value="1"/>
</dbReference>
<dbReference type="InterPro" id="IPR050595">
    <property type="entry name" value="Bact_response_regulator"/>
</dbReference>
<feature type="domain" description="Response regulatory" evidence="3">
    <location>
        <begin position="3"/>
        <end position="119"/>
    </location>
</feature>
<gene>
    <name evidence="4" type="ORF">A2117_00615</name>
</gene>
<dbReference type="SMART" id="SM00448">
    <property type="entry name" value="REC"/>
    <property type="match status" value="1"/>
</dbReference>
<dbReference type="PANTHER" id="PTHR44591:SF23">
    <property type="entry name" value="CHEY SUBFAMILY"/>
    <property type="match status" value="1"/>
</dbReference>
<reference evidence="4 5" key="1">
    <citation type="journal article" date="2016" name="Nat. Commun.">
        <title>Thousands of microbial genomes shed light on interconnected biogeochemical processes in an aquifer system.</title>
        <authorList>
            <person name="Anantharaman K."/>
            <person name="Brown C.T."/>
            <person name="Hug L.A."/>
            <person name="Sharon I."/>
            <person name="Castelle C.J."/>
            <person name="Probst A.J."/>
            <person name="Thomas B.C."/>
            <person name="Singh A."/>
            <person name="Wilkins M.J."/>
            <person name="Karaoz U."/>
            <person name="Brodie E.L."/>
            <person name="Williams K.H."/>
            <person name="Hubbard S.S."/>
            <person name="Banfield J.F."/>
        </authorList>
    </citation>
    <scope>NUCLEOTIDE SEQUENCE [LARGE SCALE GENOMIC DNA]</scope>
</reference>
<dbReference type="AlphaFoldDB" id="A0A1G2QQE2"/>
<dbReference type="Proteomes" id="UP000179245">
    <property type="component" value="Unassembled WGS sequence"/>
</dbReference>
<proteinExistence type="predicted"/>
<evidence type="ECO:0000259" key="3">
    <source>
        <dbReference type="PROSITE" id="PS50110"/>
    </source>
</evidence>
<dbReference type="InterPro" id="IPR001789">
    <property type="entry name" value="Sig_transdc_resp-reg_receiver"/>
</dbReference>
<organism evidence="4 5">
    <name type="scientific">Candidatus Wildermuthbacteria bacterium GWA2_46_15</name>
    <dbReference type="NCBI Taxonomy" id="1802443"/>
    <lineage>
        <taxon>Bacteria</taxon>
        <taxon>Candidatus Wildermuthiibacteriota</taxon>
    </lineage>
</organism>
<comment type="caution">
    <text evidence="4">The sequence shown here is derived from an EMBL/GenBank/DDBJ whole genome shotgun (WGS) entry which is preliminary data.</text>
</comment>